<comment type="caution">
    <text evidence="11">Lacks conserved residue(s) required for the propagation of feature annotation.</text>
</comment>
<dbReference type="Gene3D" id="3.40.50.720">
    <property type="entry name" value="NAD(P)-binding Rossmann-like Domain"/>
    <property type="match status" value="1"/>
</dbReference>
<dbReference type="EC" id="1.5.1.5" evidence="11"/>
<feature type="domain" description="Tetrahydrofolate dehydrogenase/cyclohydrolase catalytic" evidence="12">
    <location>
        <begin position="5"/>
        <end position="119"/>
    </location>
</feature>
<evidence type="ECO:0000313" key="14">
    <source>
        <dbReference type="EMBL" id="MCP1109052.1"/>
    </source>
</evidence>
<evidence type="ECO:0000259" key="13">
    <source>
        <dbReference type="Pfam" id="PF02882"/>
    </source>
</evidence>
<reference evidence="14 15" key="1">
    <citation type="journal article" date="2022" name="Genome Biol. Evol.">
        <title>Host diet, physiology and behaviors set the stage for Lachnospiraceae cladogenesis.</title>
        <authorList>
            <person name="Vera-Ponce De Leon A."/>
            <person name="Schneider M."/>
            <person name="Jahnes B.C."/>
            <person name="Sadowski V."/>
            <person name="Camuy-Velez L.A."/>
            <person name="Duan J."/>
            <person name="Sabree Z.L."/>
        </authorList>
    </citation>
    <scope>NUCLEOTIDE SEQUENCE [LARGE SCALE GENOMIC DNA]</scope>
    <source>
        <strain evidence="14 15">PAL227</strain>
    </source>
</reference>
<evidence type="ECO:0000256" key="9">
    <source>
        <dbReference type="ARBA" id="ARBA00023167"/>
    </source>
</evidence>
<evidence type="ECO:0000256" key="4">
    <source>
        <dbReference type="ARBA" id="ARBA00022755"/>
    </source>
</evidence>
<evidence type="ECO:0000256" key="2">
    <source>
        <dbReference type="ARBA" id="ARBA00022563"/>
    </source>
</evidence>
<comment type="catalytic activity">
    <reaction evidence="11">
        <text>(6R)-5,10-methenyltetrahydrofolate + H2O = (6R)-10-formyltetrahydrofolate + H(+)</text>
        <dbReference type="Rhea" id="RHEA:23700"/>
        <dbReference type="ChEBI" id="CHEBI:15377"/>
        <dbReference type="ChEBI" id="CHEBI:15378"/>
        <dbReference type="ChEBI" id="CHEBI:57455"/>
        <dbReference type="ChEBI" id="CHEBI:195366"/>
        <dbReference type="EC" id="3.5.4.9"/>
    </reaction>
</comment>
<comment type="caution">
    <text evidence="14">The sequence shown here is derived from an EMBL/GenBank/DDBJ whole genome shotgun (WGS) entry which is preliminary data.</text>
</comment>
<evidence type="ECO:0000313" key="15">
    <source>
        <dbReference type="Proteomes" id="UP001523565"/>
    </source>
</evidence>
<evidence type="ECO:0000256" key="1">
    <source>
        <dbReference type="ARBA" id="ARBA00004777"/>
    </source>
</evidence>
<accession>A0ABT1EIB3</accession>
<keyword evidence="8 11" id="KW-0368">Histidine biosynthesis</keyword>
<evidence type="ECO:0000256" key="6">
    <source>
        <dbReference type="ARBA" id="ARBA00022857"/>
    </source>
</evidence>
<evidence type="ECO:0000256" key="5">
    <source>
        <dbReference type="ARBA" id="ARBA00022801"/>
    </source>
</evidence>
<comment type="subunit">
    <text evidence="11">Homodimer.</text>
</comment>
<protein>
    <recommendedName>
        <fullName evidence="11">Bifunctional protein FolD</fullName>
    </recommendedName>
    <domain>
        <recommendedName>
            <fullName evidence="11">Methylenetetrahydrofolate dehydrogenase</fullName>
            <ecNumber evidence="11">1.5.1.5</ecNumber>
        </recommendedName>
    </domain>
    <domain>
        <recommendedName>
            <fullName evidence="11">Methenyltetrahydrofolate cyclohydrolase</fullName>
            <ecNumber evidence="11">3.5.4.9</ecNumber>
        </recommendedName>
    </domain>
</protein>
<evidence type="ECO:0000256" key="7">
    <source>
        <dbReference type="ARBA" id="ARBA00023002"/>
    </source>
</evidence>
<keyword evidence="7 11" id="KW-0560">Oxidoreductase</keyword>
<dbReference type="RefSeq" id="WP_262067962.1">
    <property type="nucleotide sequence ID" value="NZ_JAMXOC010000002.1"/>
</dbReference>
<feature type="binding site" evidence="11">
    <location>
        <position position="231"/>
    </location>
    <ligand>
        <name>NADP(+)</name>
        <dbReference type="ChEBI" id="CHEBI:58349"/>
    </ligand>
</feature>
<evidence type="ECO:0000259" key="12">
    <source>
        <dbReference type="Pfam" id="PF00763"/>
    </source>
</evidence>
<evidence type="ECO:0000256" key="3">
    <source>
        <dbReference type="ARBA" id="ARBA00022605"/>
    </source>
</evidence>
<dbReference type="InterPro" id="IPR000672">
    <property type="entry name" value="THF_DH/CycHdrlase"/>
</dbReference>
<proteinExistence type="inferred from homology"/>
<dbReference type="PANTHER" id="PTHR48099">
    <property type="entry name" value="C-1-TETRAHYDROFOLATE SYNTHASE, CYTOPLASMIC-RELATED"/>
    <property type="match status" value="1"/>
</dbReference>
<keyword evidence="6 11" id="KW-0521">NADP</keyword>
<dbReference type="InterPro" id="IPR036291">
    <property type="entry name" value="NAD(P)-bd_dom_sf"/>
</dbReference>
<dbReference type="InterPro" id="IPR046346">
    <property type="entry name" value="Aminoacid_DH-like_N_sf"/>
</dbReference>
<keyword evidence="9 11" id="KW-0486">Methionine biosynthesis</keyword>
<dbReference type="Pfam" id="PF02882">
    <property type="entry name" value="THF_DHG_CYH_C"/>
    <property type="match status" value="1"/>
</dbReference>
<dbReference type="HAMAP" id="MF_01576">
    <property type="entry name" value="THF_DHG_CYH"/>
    <property type="match status" value="1"/>
</dbReference>
<comment type="pathway">
    <text evidence="1 11">One-carbon metabolism; tetrahydrofolate interconversion.</text>
</comment>
<dbReference type="SUPFAM" id="SSF53223">
    <property type="entry name" value="Aminoacid dehydrogenase-like, N-terminal domain"/>
    <property type="match status" value="1"/>
</dbReference>
<dbReference type="Pfam" id="PF00763">
    <property type="entry name" value="THF_DHG_CYH"/>
    <property type="match status" value="1"/>
</dbReference>
<evidence type="ECO:0000256" key="10">
    <source>
        <dbReference type="ARBA" id="ARBA00023268"/>
    </source>
</evidence>
<evidence type="ECO:0000256" key="11">
    <source>
        <dbReference type="HAMAP-Rule" id="MF_01576"/>
    </source>
</evidence>
<dbReference type="EC" id="3.5.4.9" evidence="11"/>
<dbReference type="CDD" id="cd01080">
    <property type="entry name" value="NAD_bind_m-THF_DH_Cyclohyd"/>
    <property type="match status" value="1"/>
</dbReference>
<dbReference type="Proteomes" id="UP001523565">
    <property type="component" value="Unassembled WGS sequence"/>
</dbReference>
<dbReference type="InterPro" id="IPR020631">
    <property type="entry name" value="THF_DH/CycHdrlase_NAD-bd_dom"/>
</dbReference>
<dbReference type="PRINTS" id="PR00085">
    <property type="entry name" value="THFDHDRGNASE"/>
</dbReference>
<gene>
    <name evidence="11" type="primary">folD</name>
    <name evidence="14" type="ORF">NK118_02190</name>
</gene>
<dbReference type="SUPFAM" id="SSF51735">
    <property type="entry name" value="NAD(P)-binding Rossmann-fold domains"/>
    <property type="match status" value="1"/>
</dbReference>
<dbReference type="Gene3D" id="3.40.50.10860">
    <property type="entry name" value="Leucine Dehydrogenase, chain A, domain 1"/>
    <property type="match status" value="1"/>
</dbReference>
<keyword evidence="4 11" id="KW-0658">Purine biosynthesis</keyword>
<feature type="domain" description="Tetrahydrofolate dehydrogenase/cyclohydrolase NAD(P)-binding" evidence="13">
    <location>
        <begin position="139"/>
        <end position="278"/>
    </location>
</feature>
<keyword evidence="3 11" id="KW-0028">Amino-acid biosynthesis</keyword>
<keyword evidence="2 11" id="KW-0554">One-carbon metabolism</keyword>
<dbReference type="EMBL" id="JAMZFV010000002">
    <property type="protein sequence ID" value="MCP1109052.1"/>
    <property type="molecule type" value="Genomic_DNA"/>
</dbReference>
<comment type="similarity">
    <text evidence="11">Belongs to the tetrahydrofolate dehydrogenase/cyclohydrolase family.</text>
</comment>
<keyword evidence="15" id="KW-1185">Reference proteome</keyword>
<name>A0ABT1EIB3_9FIRM</name>
<sequence length="282" mass="29707">MSTLMKGMEVAKAMKEGLYTQAGELKAKGVTPTLAIVRVGESPDDMAYERGAIKRCEGAGVAIRVCAFPKDVEKGEFESAFLELNEDPEVHGILVFQPLPKQLDEDFVKANINPLKDVDGMCTTNMGKVFSGDHTGYAPCTAEGAVLLLKHYGIQIAGKNVVVLGRSTVVGKPLSILLLGENATVTICHSKTKDLDQVLRRADILVVAVGVAKLVKASMIKEGAVVVDVGINVNAEGKLIGDVDFDEVEPKASFISPVPGGAGSVTTSVLASHTIQAAFSLS</sequence>
<dbReference type="PANTHER" id="PTHR48099:SF5">
    <property type="entry name" value="C-1-TETRAHYDROFOLATE SYNTHASE, CYTOPLASMIC"/>
    <property type="match status" value="1"/>
</dbReference>
<keyword evidence="10 11" id="KW-0511">Multifunctional enzyme</keyword>
<evidence type="ECO:0000256" key="8">
    <source>
        <dbReference type="ARBA" id="ARBA00023102"/>
    </source>
</evidence>
<organism evidence="14 15">
    <name type="scientific">Ohessyouella blattaphilus</name>
    <dbReference type="NCBI Taxonomy" id="2949333"/>
    <lineage>
        <taxon>Bacteria</taxon>
        <taxon>Bacillati</taxon>
        <taxon>Bacillota</taxon>
        <taxon>Clostridia</taxon>
        <taxon>Lachnospirales</taxon>
        <taxon>Lachnospiraceae</taxon>
        <taxon>Ohessyouella</taxon>
    </lineage>
</organism>
<comment type="catalytic activity">
    <reaction evidence="11">
        <text>(6R)-5,10-methylene-5,6,7,8-tetrahydrofolate + NADP(+) = (6R)-5,10-methenyltetrahydrofolate + NADPH</text>
        <dbReference type="Rhea" id="RHEA:22812"/>
        <dbReference type="ChEBI" id="CHEBI:15636"/>
        <dbReference type="ChEBI" id="CHEBI:57455"/>
        <dbReference type="ChEBI" id="CHEBI:57783"/>
        <dbReference type="ChEBI" id="CHEBI:58349"/>
        <dbReference type="EC" id="1.5.1.5"/>
    </reaction>
</comment>
<comment type="function">
    <text evidence="11">Catalyzes the oxidation of 5,10-methylenetetrahydrofolate to 5,10-methenyltetrahydrofolate and then the hydrolysis of 5,10-methenyltetrahydrofolate to 10-formyltetrahydrofolate.</text>
</comment>
<dbReference type="InterPro" id="IPR020630">
    <property type="entry name" value="THF_DH/CycHdrlase_cat_dom"/>
</dbReference>
<keyword evidence="5 11" id="KW-0378">Hydrolase</keyword>
<feature type="binding site" evidence="11">
    <location>
        <begin position="165"/>
        <end position="167"/>
    </location>
    <ligand>
        <name>NADP(+)</name>
        <dbReference type="ChEBI" id="CHEBI:58349"/>
    </ligand>
</feature>